<dbReference type="GO" id="GO:0009451">
    <property type="term" value="P:RNA modification"/>
    <property type="evidence" value="ECO:0007669"/>
    <property type="project" value="InterPro"/>
</dbReference>
<comment type="caution">
    <text evidence="5">The sequence shown here is derived from an EMBL/GenBank/DDBJ whole genome shotgun (WGS) entry which is preliminary data.</text>
</comment>
<proteinExistence type="inferred from homology"/>
<dbReference type="Gene3D" id="1.25.40.10">
    <property type="entry name" value="Tetratricopeptide repeat domain"/>
    <property type="match status" value="6"/>
</dbReference>
<dbReference type="Pfam" id="PF14432">
    <property type="entry name" value="DYW_deaminase"/>
    <property type="match status" value="1"/>
</dbReference>
<comment type="similarity">
    <text evidence="1">Belongs to the PPR family. PCMP-H subfamily.</text>
</comment>
<evidence type="ECO:0000256" key="2">
    <source>
        <dbReference type="ARBA" id="ARBA00022737"/>
    </source>
</evidence>
<dbReference type="PROSITE" id="PS51375">
    <property type="entry name" value="PPR"/>
    <property type="match status" value="5"/>
</dbReference>
<feature type="repeat" description="PPR" evidence="3">
    <location>
        <begin position="181"/>
        <end position="215"/>
    </location>
</feature>
<evidence type="ECO:0000256" key="3">
    <source>
        <dbReference type="PROSITE-ProRule" id="PRU00708"/>
    </source>
</evidence>
<dbReference type="InterPro" id="IPR032867">
    <property type="entry name" value="DYW_dom"/>
</dbReference>
<dbReference type="FunFam" id="1.25.40.10:FF:001224">
    <property type="entry name" value="Pentatricopeptide repeat-containing protein chloroplastic"/>
    <property type="match status" value="1"/>
</dbReference>
<evidence type="ECO:0000259" key="4">
    <source>
        <dbReference type="Pfam" id="PF14432"/>
    </source>
</evidence>
<organism evidence="5 6">
    <name type="scientific">Canavalia gladiata</name>
    <name type="common">Sword bean</name>
    <name type="synonym">Dolichos gladiatus</name>
    <dbReference type="NCBI Taxonomy" id="3824"/>
    <lineage>
        <taxon>Eukaryota</taxon>
        <taxon>Viridiplantae</taxon>
        <taxon>Streptophyta</taxon>
        <taxon>Embryophyta</taxon>
        <taxon>Tracheophyta</taxon>
        <taxon>Spermatophyta</taxon>
        <taxon>Magnoliopsida</taxon>
        <taxon>eudicotyledons</taxon>
        <taxon>Gunneridae</taxon>
        <taxon>Pentapetalae</taxon>
        <taxon>rosids</taxon>
        <taxon>fabids</taxon>
        <taxon>Fabales</taxon>
        <taxon>Fabaceae</taxon>
        <taxon>Papilionoideae</taxon>
        <taxon>50 kb inversion clade</taxon>
        <taxon>NPAAA clade</taxon>
        <taxon>indigoferoid/millettioid clade</taxon>
        <taxon>Phaseoleae</taxon>
        <taxon>Canavalia</taxon>
    </lineage>
</organism>
<dbReference type="FunFam" id="1.25.40.10:FF:001093">
    <property type="entry name" value="Pentatricopeptide repeat-containing protein At2g34400"/>
    <property type="match status" value="1"/>
</dbReference>
<gene>
    <name evidence="5" type="ORF">VNO77_12683</name>
</gene>
<dbReference type="GO" id="GO:0005739">
    <property type="term" value="C:mitochondrion"/>
    <property type="evidence" value="ECO:0007669"/>
    <property type="project" value="TreeGrafter"/>
</dbReference>
<feature type="repeat" description="PPR" evidence="3">
    <location>
        <begin position="385"/>
        <end position="419"/>
    </location>
</feature>
<dbReference type="InterPro" id="IPR046848">
    <property type="entry name" value="E_motif"/>
</dbReference>
<feature type="repeat" description="PPR" evidence="3">
    <location>
        <begin position="80"/>
        <end position="114"/>
    </location>
</feature>
<dbReference type="FunFam" id="1.25.40.10:FF:000073">
    <property type="entry name" value="Pentatricopeptide repeat-containing protein chloroplastic"/>
    <property type="match status" value="1"/>
</dbReference>
<dbReference type="Pfam" id="PF20431">
    <property type="entry name" value="E_motif"/>
    <property type="match status" value="1"/>
</dbReference>
<dbReference type="FunFam" id="1.25.40.10:FF:000381">
    <property type="entry name" value="Pentatricopeptide repeat-containing protein"/>
    <property type="match status" value="1"/>
</dbReference>
<protein>
    <recommendedName>
        <fullName evidence="4">DYW domain-containing protein</fullName>
    </recommendedName>
</protein>
<dbReference type="FunFam" id="1.25.40.10:FF:000227">
    <property type="entry name" value="Pentatricopeptide repeat-containing protein At3g13880"/>
    <property type="match status" value="1"/>
</dbReference>
<dbReference type="GO" id="GO:0008270">
    <property type="term" value="F:zinc ion binding"/>
    <property type="evidence" value="ECO:0007669"/>
    <property type="project" value="InterPro"/>
</dbReference>
<dbReference type="Pfam" id="PF01535">
    <property type="entry name" value="PPR"/>
    <property type="match status" value="3"/>
</dbReference>
<dbReference type="Pfam" id="PF13041">
    <property type="entry name" value="PPR_2"/>
    <property type="match status" value="4"/>
</dbReference>
<dbReference type="Proteomes" id="UP001367508">
    <property type="component" value="Unassembled WGS sequence"/>
</dbReference>
<evidence type="ECO:0000313" key="6">
    <source>
        <dbReference type="Proteomes" id="UP001367508"/>
    </source>
</evidence>
<dbReference type="InterPro" id="IPR002885">
    <property type="entry name" value="PPR_rpt"/>
</dbReference>
<feature type="domain" description="DYW" evidence="4">
    <location>
        <begin position="810"/>
        <end position="877"/>
    </location>
</feature>
<dbReference type="NCBIfam" id="TIGR00756">
    <property type="entry name" value="PPR"/>
    <property type="match status" value="4"/>
</dbReference>
<feature type="repeat" description="PPR" evidence="3">
    <location>
        <begin position="587"/>
        <end position="621"/>
    </location>
</feature>
<feature type="repeat" description="PPR" evidence="3">
    <location>
        <begin position="283"/>
        <end position="317"/>
    </location>
</feature>
<dbReference type="AlphaFoldDB" id="A0AAN9LX18"/>
<evidence type="ECO:0000313" key="5">
    <source>
        <dbReference type="EMBL" id="KAK7343711.1"/>
    </source>
</evidence>
<dbReference type="PANTHER" id="PTHR24015:SF1726">
    <property type="entry name" value="OS03G0861900 PROTEIN"/>
    <property type="match status" value="1"/>
</dbReference>
<dbReference type="InterPro" id="IPR046960">
    <property type="entry name" value="PPR_At4g14850-like_plant"/>
</dbReference>
<keyword evidence="6" id="KW-1185">Reference proteome</keyword>
<name>A0AAN9LX18_CANGL</name>
<dbReference type="GO" id="GO:0003723">
    <property type="term" value="F:RNA binding"/>
    <property type="evidence" value="ECO:0007669"/>
    <property type="project" value="InterPro"/>
</dbReference>
<dbReference type="EMBL" id="JAYMYQ010000003">
    <property type="protein sequence ID" value="KAK7343711.1"/>
    <property type="molecule type" value="Genomic_DNA"/>
</dbReference>
<evidence type="ECO:0000256" key="1">
    <source>
        <dbReference type="ARBA" id="ARBA00006643"/>
    </source>
</evidence>
<keyword evidence="2" id="KW-0677">Repeat</keyword>
<sequence>MLCKTGTNSLSPCRVRETCLEVLSLCNPHSLKEGVSVHSPIIKVGLQHDLYLNNNLLSLYAKCFGVGQARHFFDEMPHKDVVSWSTVLSAHTKYKHYFEALELFDMMLSSGQYPEKFTLSCALRSCSALGKLQFGVQIHASVVKLGLELNPVLGTNLINLYAKCDSTVEPHKLLALVKNGTVVSWTTMISSLVETGKWSEALQIYAKMIEAGVYPNQFTFTTLLSGSSFLGFGIGYGKLLHAQLIRFGVEMNLVLKTAIVDMYAKCRWMEDAIKVSNQTPEYDVCLWTTIISRFTQNLQVREAVNAFLDMVLSGILPNAFTFSTLLNASSSISSLDLGEQFHSLVIMVGLEGDICVGNALVDMYMKCSHTTTNAVKAFRGIASPDVISWTSLIAGFAEHGFEEESFQLFAEMQAAGVQPSSFTLSAILGACRKMKSLIQTMKLHGHIIKTKADMDIAVGNALVDAYAGGGMVDEAWSVVRTMNHRNPITYTSLAARLNQRGDHEMALEVITHMCNDEVKMDEFSLASFLSAAAALGTMEAGKQLHCYSVKSGFEKCNSVSNSLIHLYSKCGSMCDAKKAFKDINEPDTVSWNGLISGLASNGLISYALSTFDDMRLAGVKPDFVTFLSLIFACSQDGLLDLGLDYFYSMEKTYHITPKLDHYVCLVDLLGRGGRLEEAMTVIETMPFKPDSLICKTLLNACKLHGNVPMGEDMARRCLELDPCDPAIYLLLSSLYDNAGLSDFGDKTRRLMKERGLRRSPGQCWMELKSKIYLFSAGEKIDDDAVNKKLEFLLTEMKNRGYPYQENDDRLYHSEQLALAFGVLNVPTMAPIRINKNSLICTHCHSFIMFVTQVLDREIIVRDRKRLHFFKDGQCSCRSHS</sequence>
<accession>A0AAN9LX18</accession>
<dbReference type="PANTHER" id="PTHR24015">
    <property type="entry name" value="OS07G0578800 PROTEIN-RELATED"/>
    <property type="match status" value="1"/>
</dbReference>
<dbReference type="InterPro" id="IPR011990">
    <property type="entry name" value="TPR-like_helical_dom_sf"/>
</dbReference>
<reference evidence="5 6" key="1">
    <citation type="submission" date="2024-01" db="EMBL/GenBank/DDBJ databases">
        <title>The genomes of 5 underutilized Papilionoideae crops provide insights into root nodulation and disease resistanc.</title>
        <authorList>
            <person name="Jiang F."/>
        </authorList>
    </citation>
    <scope>NUCLEOTIDE SEQUENCE [LARGE SCALE GENOMIC DNA]</scope>
    <source>
        <strain evidence="5">LVBAO_FW01</strain>
        <tissue evidence="5">Leaves</tissue>
    </source>
</reference>